<accession>A0A166FSD5</accession>
<gene>
    <name evidence="2" type="ORF">FIBSPDRAFT_894516</name>
</gene>
<reference evidence="2 3" key="1">
    <citation type="journal article" date="2016" name="Mol. Biol. Evol.">
        <title>Comparative Genomics of Early-Diverging Mushroom-Forming Fungi Provides Insights into the Origins of Lignocellulose Decay Capabilities.</title>
        <authorList>
            <person name="Nagy L.G."/>
            <person name="Riley R."/>
            <person name="Tritt A."/>
            <person name="Adam C."/>
            <person name="Daum C."/>
            <person name="Floudas D."/>
            <person name="Sun H."/>
            <person name="Yadav J.S."/>
            <person name="Pangilinan J."/>
            <person name="Larsson K.H."/>
            <person name="Matsuura K."/>
            <person name="Barry K."/>
            <person name="Labutti K."/>
            <person name="Kuo R."/>
            <person name="Ohm R.A."/>
            <person name="Bhattacharya S.S."/>
            <person name="Shirouzu T."/>
            <person name="Yoshinaga Y."/>
            <person name="Martin F.M."/>
            <person name="Grigoriev I.V."/>
            <person name="Hibbett D.S."/>
        </authorList>
    </citation>
    <scope>NUCLEOTIDE SEQUENCE [LARGE SCALE GENOMIC DNA]</scope>
    <source>
        <strain evidence="2 3">CBS 109695</strain>
    </source>
</reference>
<evidence type="ECO:0000313" key="3">
    <source>
        <dbReference type="Proteomes" id="UP000076532"/>
    </source>
</evidence>
<name>A0A166FSD5_9AGAM</name>
<dbReference type="AlphaFoldDB" id="A0A166FSD5"/>
<feature type="region of interest" description="Disordered" evidence="1">
    <location>
        <begin position="178"/>
        <end position="204"/>
    </location>
</feature>
<evidence type="ECO:0000313" key="2">
    <source>
        <dbReference type="EMBL" id="KZP17109.1"/>
    </source>
</evidence>
<evidence type="ECO:0000256" key="1">
    <source>
        <dbReference type="SAM" id="MobiDB-lite"/>
    </source>
</evidence>
<protein>
    <submittedName>
        <fullName evidence="2">Uncharacterized protein</fullName>
    </submittedName>
</protein>
<sequence length="204" mass="22815">MFERTASIRAFARIWGSGRKNISLIDVQVPGGSQDALEKKPRDLEGYDKIILGERVLQRVGTYQVSNFDRLSNSDRPMTPAPPSSMSSASTIFTTNYAGGNAQINNVNGDYVQNVYQMTPDQGGGISRWFPRPFDRLTTLSTNYYLAYLNTTAISTSTKHRKEVLWFTGIRALQRERDALSKGSTGRVARDPSPQDPTVDWLED</sequence>
<keyword evidence="3" id="KW-1185">Reference proteome</keyword>
<organism evidence="2 3">
    <name type="scientific">Athelia psychrophila</name>
    <dbReference type="NCBI Taxonomy" id="1759441"/>
    <lineage>
        <taxon>Eukaryota</taxon>
        <taxon>Fungi</taxon>
        <taxon>Dikarya</taxon>
        <taxon>Basidiomycota</taxon>
        <taxon>Agaricomycotina</taxon>
        <taxon>Agaricomycetes</taxon>
        <taxon>Agaricomycetidae</taxon>
        <taxon>Atheliales</taxon>
        <taxon>Atheliaceae</taxon>
        <taxon>Athelia</taxon>
    </lineage>
</organism>
<dbReference type="EMBL" id="KV417586">
    <property type="protein sequence ID" value="KZP17109.1"/>
    <property type="molecule type" value="Genomic_DNA"/>
</dbReference>
<dbReference type="Proteomes" id="UP000076532">
    <property type="component" value="Unassembled WGS sequence"/>
</dbReference>
<proteinExistence type="predicted"/>